<feature type="coiled-coil region" evidence="1">
    <location>
        <begin position="450"/>
        <end position="481"/>
    </location>
</feature>
<dbReference type="RefSeq" id="WP_268051479.1">
    <property type="nucleotide sequence ID" value="NZ_JAPQES010000007.1"/>
</dbReference>
<proteinExistence type="predicted"/>
<evidence type="ECO:0000256" key="1">
    <source>
        <dbReference type="SAM" id="Coils"/>
    </source>
</evidence>
<dbReference type="Proteomes" id="UP001079657">
    <property type="component" value="Unassembled WGS sequence"/>
</dbReference>
<name>A0ABT4CTS7_9CLOT</name>
<dbReference type="Pfam" id="PF16472">
    <property type="entry name" value="DUF5050"/>
    <property type="match status" value="1"/>
</dbReference>
<accession>A0ABT4CTS7</accession>
<comment type="caution">
    <text evidence="3">The sequence shown here is derived from an EMBL/GenBank/DDBJ whole genome shotgun (WGS) entry which is preliminary data.</text>
</comment>
<reference evidence="3" key="1">
    <citation type="submission" date="2022-12" db="EMBL/GenBank/DDBJ databases">
        <authorList>
            <person name="Wang J."/>
        </authorList>
    </citation>
    <scope>NUCLEOTIDE SEQUENCE</scope>
    <source>
        <strain evidence="3">HY-42-06</strain>
    </source>
</reference>
<keyword evidence="1" id="KW-0175">Coiled coil</keyword>
<dbReference type="EMBL" id="JAPQES010000007">
    <property type="protein sequence ID" value="MCY6372484.1"/>
    <property type="molecule type" value="Genomic_DNA"/>
</dbReference>
<organism evidence="3 4">
    <name type="scientific">Clostridium ganghwense</name>
    <dbReference type="NCBI Taxonomy" id="312089"/>
    <lineage>
        <taxon>Bacteria</taxon>
        <taxon>Bacillati</taxon>
        <taxon>Bacillota</taxon>
        <taxon>Clostridia</taxon>
        <taxon>Eubacteriales</taxon>
        <taxon>Clostridiaceae</taxon>
        <taxon>Clostridium</taxon>
    </lineage>
</organism>
<evidence type="ECO:0000313" key="4">
    <source>
        <dbReference type="Proteomes" id="UP001079657"/>
    </source>
</evidence>
<protein>
    <submittedName>
        <fullName evidence="3">DUF5050 domain-containing protein</fullName>
    </submittedName>
</protein>
<dbReference type="SUPFAM" id="SSF63825">
    <property type="entry name" value="YWTD domain"/>
    <property type="match status" value="1"/>
</dbReference>
<evidence type="ECO:0000259" key="2">
    <source>
        <dbReference type="Pfam" id="PF16472"/>
    </source>
</evidence>
<sequence>MILFKKRFKVMISFCMFFMLIFCCNFIVARANELPQSKLVGVDHLPIIEGDSETFYLRTIFDKESEKCDVQYRIFLNKINTNKWDELTKGYTNPVNADKIYKFCSDKKFTQGEYKLSVWVKRYGKQCKNNKYDTYSITTLKCLNKQNELKLNKELGMEQETFIIGQNITINNIKGLDNKYLYKLNYYNVSRNVWKRNFTGYSKKVSWAPVSAGDYILEILVKSPNSKKQYDGKKLKLITVKEKPTDDSLIAYKDSYIYYGNAEDNYKLYKKNINGTKQEKLCDDSISGVNIKGEWIYYVNAFNDKVYKITNDGKRKQEVFSESEKDICKQNSLIDFKIPNDFGNEDIIIKNCFDESLSIELENIFYDRKTHKIITSTVSPMRLKPGSSSTKKELYFDSMWSDKYLYLGSSLKNIKVCSNYDFSETKIDNPNYSYFKNLISSKEFINQKIYEENRRKYREEEQRKKELREAEEKRKKELKENNYIPIKTGIYFFKPNERYIGETTVIVADSIGDPVANITVVNLSDKEIDAFKISFKCYDAFDKPVNKFLDNSNTFYGVAQNISLKSAEFDEYMWSLSLYDLTTKIKDIKVLEVHFTDGTTWKSK</sequence>
<gene>
    <name evidence="3" type="ORF">OXH55_17790</name>
</gene>
<feature type="domain" description="Prolow-density lipoprotein receptor-related protein 1-like beta-propeller" evidence="2">
    <location>
        <begin position="249"/>
        <end position="337"/>
    </location>
</feature>
<dbReference type="InterPro" id="IPR032485">
    <property type="entry name" value="LRP1-like_beta_prop"/>
</dbReference>
<evidence type="ECO:0000313" key="3">
    <source>
        <dbReference type="EMBL" id="MCY6372484.1"/>
    </source>
</evidence>
<keyword evidence="4" id="KW-1185">Reference proteome</keyword>